<name>A0A401JCT2_9PROT</name>
<dbReference type="InterPro" id="IPR002931">
    <property type="entry name" value="Transglutaminase-like"/>
</dbReference>
<dbReference type="EMBL" id="BGOW01000011">
    <property type="protein sequence ID" value="GBL45482.1"/>
    <property type="molecule type" value="Genomic_DNA"/>
</dbReference>
<dbReference type="AlphaFoldDB" id="A0A401JCT2"/>
<comment type="caution">
    <text evidence="2">The sequence shown here is derived from an EMBL/GenBank/DDBJ whole genome shotgun (WGS) entry which is preliminary data.</text>
</comment>
<dbReference type="Gene3D" id="3.10.620.30">
    <property type="match status" value="1"/>
</dbReference>
<dbReference type="PANTHER" id="PTHR33490:SF12">
    <property type="entry name" value="BLL5557 PROTEIN"/>
    <property type="match status" value="1"/>
</dbReference>
<keyword evidence="3" id="KW-1185">Reference proteome</keyword>
<feature type="domain" description="Transglutaminase-like" evidence="1">
    <location>
        <begin position="162"/>
        <end position="226"/>
    </location>
</feature>
<evidence type="ECO:0000313" key="2">
    <source>
        <dbReference type="EMBL" id="GBL45482.1"/>
    </source>
</evidence>
<accession>A0A401JCT2</accession>
<evidence type="ECO:0000259" key="1">
    <source>
        <dbReference type="SMART" id="SM00460"/>
    </source>
</evidence>
<sequence length="292" mass="32352">MIRLKFDIELGYEIAGSTSDFIFNIHAAQTAHQSVANEQLYLSQPVTPVIYTDLTYGTRYMRLQTAPGPLTVRYEATVDIAHYFESPENLAEVPISQLPSEVLPYIYPSRYCQSDRLGKLATWEFAHFQPGYPRVQAIQDWVRRRTSFLSGSSNSNTSATDTLIEQAGICRDFAHLMIALCRAMNIPARFVTGIDYGADPKLGPTDFHAFVEVFLSKRWYSFDPSGISPPMGLVRLGTGRDAADASFATVFGSVKSIAPVINIAAIDDPANGYTLPRHCTDVLSSTEPIHTQ</sequence>
<dbReference type="Pfam" id="PF01841">
    <property type="entry name" value="Transglut_core"/>
    <property type="match status" value="1"/>
</dbReference>
<dbReference type="SMART" id="SM00460">
    <property type="entry name" value="TGc"/>
    <property type="match status" value="1"/>
</dbReference>
<dbReference type="Pfam" id="PF21295">
    <property type="entry name" value="Bact_transglu_N_2"/>
    <property type="match status" value="1"/>
</dbReference>
<dbReference type="InterPro" id="IPR048930">
    <property type="entry name" value="Bact_transglu_N_2"/>
</dbReference>
<proteinExistence type="predicted"/>
<dbReference type="Gene3D" id="2.60.40.2250">
    <property type="match status" value="1"/>
</dbReference>
<dbReference type="RefSeq" id="WP_124704306.1">
    <property type="nucleotide sequence ID" value="NZ_BGOW01000011.1"/>
</dbReference>
<evidence type="ECO:0000313" key="3">
    <source>
        <dbReference type="Proteomes" id="UP000286806"/>
    </source>
</evidence>
<dbReference type="SUPFAM" id="SSF54001">
    <property type="entry name" value="Cysteine proteinases"/>
    <property type="match status" value="1"/>
</dbReference>
<gene>
    <name evidence="2" type="ORF">SFMTTN_1291</name>
</gene>
<protein>
    <submittedName>
        <fullName evidence="2">Transglutaminase-like</fullName>
    </submittedName>
</protein>
<dbReference type="Proteomes" id="UP000286806">
    <property type="component" value="Unassembled WGS sequence"/>
</dbReference>
<dbReference type="PANTHER" id="PTHR33490">
    <property type="entry name" value="BLR5614 PROTEIN-RELATED"/>
    <property type="match status" value="1"/>
</dbReference>
<dbReference type="InterPro" id="IPR038765">
    <property type="entry name" value="Papain-like_cys_pep_sf"/>
</dbReference>
<organism evidence="2 3">
    <name type="scientific">Sulfuriferula multivorans</name>
    <dbReference type="NCBI Taxonomy" id="1559896"/>
    <lineage>
        <taxon>Bacteria</taxon>
        <taxon>Pseudomonadati</taxon>
        <taxon>Pseudomonadota</taxon>
        <taxon>Betaproteobacteria</taxon>
        <taxon>Nitrosomonadales</taxon>
        <taxon>Sulfuricellaceae</taxon>
        <taxon>Sulfuriferula</taxon>
    </lineage>
</organism>
<reference evidence="2 3" key="1">
    <citation type="journal article" date="2019" name="Front. Microbiol.">
        <title>Genomes of Neutrophilic Sulfur-Oxidizing Chemolithoautotrophs Representing 9 Proteobacterial Species From 8 Genera.</title>
        <authorList>
            <person name="Watanabe T."/>
            <person name="Kojima H."/>
            <person name="Umezawa K."/>
            <person name="Hori C."/>
            <person name="Takasuka T.E."/>
            <person name="Kato Y."/>
            <person name="Fukui M."/>
        </authorList>
    </citation>
    <scope>NUCLEOTIDE SEQUENCE [LARGE SCALE GENOMIC DNA]</scope>
    <source>
        <strain evidence="2 3">TTN</strain>
    </source>
</reference>
<dbReference type="OrthoDB" id="5438043at2"/>